<reference evidence="6 7" key="1">
    <citation type="journal article" date="2015" name="Nat. Commun.">
        <title>Genomic and transcriptomic evidence for scavenging of diverse organic compounds by widespread deep-sea archaea.</title>
        <authorList>
            <person name="Li M."/>
            <person name="Baker B.J."/>
            <person name="Anantharaman K."/>
            <person name="Jain S."/>
            <person name="Breier J.A."/>
            <person name="Dick G.J."/>
        </authorList>
    </citation>
    <scope>NUCLEOTIDE SEQUENCE [LARGE SCALE GENOMIC DNA]</scope>
    <source>
        <strain evidence="6">Cayman_51_deep</strain>
    </source>
</reference>
<evidence type="ECO:0000313" key="7">
    <source>
        <dbReference type="Proteomes" id="UP000248161"/>
    </source>
</evidence>
<dbReference type="NCBIfam" id="NF010324">
    <property type="entry name" value="PRK13761.1"/>
    <property type="match status" value="1"/>
</dbReference>
<accession>A0A2V3HRL6</accession>
<dbReference type="EC" id="6.3.2.36" evidence="5"/>
<dbReference type="PANTHER" id="PTHR40695">
    <property type="entry name" value="4-PHOSPHOPANTOATE--BETA-ALANINE LIGASE"/>
    <property type="match status" value="1"/>
</dbReference>
<comment type="catalytic activity">
    <reaction evidence="5">
        <text>(R)-4-phosphopantoate + beta-alanine + ATP = (R)-4'-phosphopantothenate + AMP + diphosphate + H(+)</text>
        <dbReference type="Rhea" id="RHEA:27930"/>
        <dbReference type="ChEBI" id="CHEBI:10986"/>
        <dbReference type="ChEBI" id="CHEBI:15378"/>
        <dbReference type="ChEBI" id="CHEBI:30616"/>
        <dbReference type="ChEBI" id="CHEBI:33019"/>
        <dbReference type="ChEBI" id="CHEBI:57966"/>
        <dbReference type="ChEBI" id="CHEBI:61294"/>
        <dbReference type="ChEBI" id="CHEBI:456215"/>
        <dbReference type="EC" id="6.3.2.36"/>
    </reaction>
</comment>
<feature type="binding site" evidence="5">
    <location>
        <position position="39"/>
    </location>
    <ligand>
        <name>ATP</name>
        <dbReference type="ChEBI" id="CHEBI:30616"/>
    </ligand>
</feature>
<keyword evidence="3 5" id="KW-0067">ATP-binding</keyword>
<organism evidence="6 7">
    <name type="scientific">Candidatus Thalassarchaeum betae</name>
    <dbReference type="NCBI Taxonomy" id="2599289"/>
    <lineage>
        <taxon>Archaea</taxon>
        <taxon>Methanobacteriati</taxon>
        <taxon>Thermoplasmatota</taxon>
        <taxon>Candidatus Poseidoniia</taxon>
        <taxon>Candidatus Poseidoniales</taxon>
        <taxon>Candidatus Thalassarchaeaceae</taxon>
        <taxon>Candidatus Thalassarchaeum</taxon>
    </lineage>
</organism>
<dbReference type="AlphaFoldDB" id="A0A2V3HRL6"/>
<keyword evidence="2 5" id="KW-0547">Nucleotide-binding</keyword>
<feature type="binding site" evidence="5">
    <location>
        <begin position="207"/>
        <end position="208"/>
    </location>
    <ligand>
        <name>ATP</name>
        <dbReference type="ChEBI" id="CHEBI:30616"/>
    </ligand>
</feature>
<dbReference type="GO" id="GO:0015937">
    <property type="term" value="P:coenzyme A biosynthetic process"/>
    <property type="evidence" value="ECO:0007669"/>
    <property type="project" value="UniProtKB-UniRule"/>
</dbReference>
<dbReference type="PANTHER" id="PTHR40695:SF1">
    <property type="entry name" value="4-PHOSPHOPANTOATE--BETA-ALANINE LIGASE"/>
    <property type="match status" value="1"/>
</dbReference>
<dbReference type="GO" id="GO:0005524">
    <property type="term" value="F:ATP binding"/>
    <property type="evidence" value="ECO:0007669"/>
    <property type="project" value="UniProtKB-KW"/>
</dbReference>
<proteinExistence type="inferred from homology"/>
<dbReference type="Gene3D" id="3.40.50.12640">
    <property type="entry name" value="Phosphopantoate/pantothenate synthetase"/>
    <property type="match status" value="1"/>
</dbReference>
<dbReference type="Pfam" id="PF02006">
    <property type="entry name" value="PPS_PS"/>
    <property type="match status" value="2"/>
</dbReference>
<evidence type="ECO:0000256" key="1">
    <source>
        <dbReference type="ARBA" id="ARBA00022598"/>
    </source>
</evidence>
<keyword evidence="1 5" id="KW-0436">Ligase</keyword>
<sequence>MGEIPESHPRRSSLLARQKLVDAAAEGLLADSAMIAHGRGEAFDYLLGEQTSDSARSAIREASARLLTAERPVISVNGNTVVLAGEDLIRVAAVVGCPIEVNLYYRTPERIARLLTRLAEQRASVAGGPAPDGWSEDWAKAVSSVALLGDGADGSIEGLEGARAICCTNGIGSADIVLVPLEDGDRCEALVEMGKQVVVIDLNPLSRTSRMATVTIVDEVTRAATALVDEVVSGHAAQGDWDNRAALSEALDIIAGASAGE</sequence>
<feature type="binding site" evidence="5">
    <location>
        <position position="17"/>
    </location>
    <ligand>
        <name>ATP</name>
        <dbReference type="ChEBI" id="CHEBI:30616"/>
    </ligand>
</feature>
<name>A0A2V3HRL6_9ARCH</name>
<evidence type="ECO:0000256" key="4">
    <source>
        <dbReference type="ARBA" id="ARBA00022993"/>
    </source>
</evidence>
<dbReference type="UniPathway" id="UPA00241"/>
<comment type="caution">
    <text evidence="6">The sequence shown here is derived from an EMBL/GenBank/DDBJ whole genome shotgun (WGS) entry which is preliminary data.</text>
</comment>
<comment type="function">
    <text evidence="5">Catalyzes the condensation of (R)-4-phosphopantoate and beta-alanine to 4'-phosphopantothenate in the CoA biosynthesis pathway.</text>
</comment>
<protein>
    <recommendedName>
        <fullName evidence="5">4-phosphopantoate--beta-alanine ligase</fullName>
        <ecNumber evidence="5">6.3.2.36</ecNumber>
    </recommendedName>
    <alternativeName>
        <fullName evidence="5">Phosphopantothenate synthetase</fullName>
        <shortName evidence="5">PPS</shortName>
    </alternativeName>
</protein>
<dbReference type="InterPro" id="IPR002855">
    <property type="entry name" value="PPS/PS"/>
</dbReference>
<feature type="binding site" evidence="5">
    <location>
        <begin position="201"/>
        <end position="203"/>
    </location>
    <ligand>
        <name>ATP</name>
        <dbReference type="ChEBI" id="CHEBI:30616"/>
    </ligand>
</feature>
<evidence type="ECO:0000256" key="3">
    <source>
        <dbReference type="ARBA" id="ARBA00022840"/>
    </source>
</evidence>
<dbReference type="EMBL" id="PSPG01000008">
    <property type="protein sequence ID" value="PXF21482.1"/>
    <property type="molecule type" value="Genomic_DNA"/>
</dbReference>
<comment type="pathway">
    <text evidence="5">Cofactor biosynthesis; coenzyme A biosynthesis.</text>
</comment>
<keyword evidence="4 5" id="KW-0173">Coenzyme A biosynthesis</keyword>
<dbReference type="HAMAP" id="MF_02224">
    <property type="entry name" value="PPS"/>
    <property type="match status" value="1"/>
</dbReference>
<evidence type="ECO:0000313" key="6">
    <source>
        <dbReference type="EMBL" id="PXF21482.1"/>
    </source>
</evidence>
<dbReference type="GO" id="GO:0016881">
    <property type="term" value="F:acid-amino acid ligase activity"/>
    <property type="evidence" value="ECO:0007669"/>
    <property type="project" value="UniProtKB-UniRule"/>
</dbReference>
<comment type="similarity">
    <text evidence="5">Belongs to the archaeal phosphopantothenate synthetase family.</text>
</comment>
<comment type="subunit">
    <text evidence="5">Homodimer.</text>
</comment>
<comment type="caution">
    <text evidence="5">Lacks conserved residue(s) required for the propagation of feature annotation.</text>
</comment>
<evidence type="ECO:0000256" key="2">
    <source>
        <dbReference type="ARBA" id="ARBA00022741"/>
    </source>
</evidence>
<gene>
    <name evidence="6" type="ORF">CXX69_04560</name>
</gene>
<dbReference type="InterPro" id="IPR038138">
    <property type="entry name" value="PPS/PS_sf"/>
</dbReference>
<evidence type="ECO:0000256" key="5">
    <source>
        <dbReference type="HAMAP-Rule" id="MF_02224"/>
    </source>
</evidence>
<dbReference type="Proteomes" id="UP000248161">
    <property type="component" value="Unassembled WGS sequence"/>
</dbReference>